<dbReference type="PANTHER" id="PTHR44858">
    <property type="entry name" value="TETRATRICOPEPTIDE REPEAT PROTEIN 6"/>
    <property type="match status" value="1"/>
</dbReference>
<comment type="caution">
    <text evidence="4">The sequence shown here is derived from an EMBL/GenBank/DDBJ whole genome shotgun (WGS) entry which is preliminary data.</text>
</comment>
<dbReference type="PROSITE" id="PS50293">
    <property type="entry name" value="TPR_REGION"/>
    <property type="match status" value="1"/>
</dbReference>
<feature type="repeat" description="TPR" evidence="3">
    <location>
        <begin position="135"/>
        <end position="168"/>
    </location>
</feature>
<dbReference type="Pfam" id="PF13424">
    <property type="entry name" value="TPR_12"/>
    <property type="match status" value="1"/>
</dbReference>
<dbReference type="EMBL" id="JALJOQ010000013">
    <property type="protein sequence ID" value="KAK9810839.1"/>
    <property type="molecule type" value="Genomic_DNA"/>
</dbReference>
<evidence type="ECO:0000256" key="1">
    <source>
        <dbReference type="ARBA" id="ARBA00022737"/>
    </source>
</evidence>
<dbReference type="Gene3D" id="1.25.40.10">
    <property type="entry name" value="Tetratricopeptide repeat domain"/>
    <property type="match status" value="2"/>
</dbReference>
<dbReference type="SUPFAM" id="SSF48452">
    <property type="entry name" value="TPR-like"/>
    <property type="match status" value="1"/>
</dbReference>
<keyword evidence="1" id="KW-0677">Repeat</keyword>
<evidence type="ECO:0000313" key="5">
    <source>
        <dbReference type="Proteomes" id="UP001465755"/>
    </source>
</evidence>
<dbReference type="Pfam" id="PF07719">
    <property type="entry name" value="TPR_2"/>
    <property type="match status" value="1"/>
</dbReference>
<keyword evidence="2 3" id="KW-0802">TPR repeat</keyword>
<name>A0AAW1PSJ3_9CHLO</name>
<dbReference type="PROSITE" id="PS50005">
    <property type="entry name" value="TPR"/>
    <property type="match status" value="2"/>
</dbReference>
<feature type="repeat" description="TPR" evidence="3">
    <location>
        <begin position="53"/>
        <end position="86"/>
    </location>
</feature>
<dbReference type="SMART" id="SM00028">
    <property type="entry name" value="TPR"/>
    <property type="match status" value="4"/>
</dbReference>
<proteinExistence type="predicted"/>
<dbReference type="InterPro" id="IPR019734">
    <property type="entry name" value="TPR_rpt"/>
</dbReference>
<protein>
    <recommendedName>
        <fullName evidence="6">Tetratricopeptide repeat protein</fullName>
    </recommendedName>
</protein>
<evidence type="ECO:0000313" key="4">
    <source>
        <dbReference type="EMBL" id="KAK9810839.1"/>
    </source>
</evidence>
<dbReference type="PANTHER" id="PTHR44858:SF19">
    <property type="match status" value="1"/>
</dbReference>
<evidence type="ECO:0000256" key="3">
    <source>
        <dbReference type="PROSITE-ProRule" id="PRU00339"/>
    </source>
</evidence>
<keyword evidence="5" id="KW-1185">Reference proteome</keyword>
<dbReference type="InterPro" id="IPR050498">
    <property type="entry name" value="Ycf3"/>
</dbReference>
<organism evidence="4 5">
    <name type="scientific">Symbiochloris irregularis</name>
    <dbReference type="NCBI Taxonomy" id="706552"/>
    <lineage>
        <taxon>Eukaryota</taxon>
        <taxon>Viridiplantae</taxon>
        <taxon>Chlorophyta</taxon>
        <taxon>core chlorophytes</taxon>
        <taxon>Trebouxiophyceae</taxon>
        <taxon>Trebouxiales</taxon>
        <taxon>Trebouxiaceae</taxon>
        <taxon>Symbiochloris</taxon>
    </lineage>
</organism>
<dbReference type="InterPro" id="IPR011990">
    <property type="entry name" value="TPR-like_helical_dom_sf"/>
</dbReference>
<evidence type="ECO:0000256" key="2">
    <source>
        <dbReference type="ARBA" id="ARBA00022803"/>
    </source>
</evidence>
<gene>
    <name evidence="4" type="ORF">WJX73_000709</name>
</gene>
<reference evidence="4 5" key="1">
    <citation type="journal article" date="2024" name="Nat. Commun.">
        <title>Phylogenomics reveals the evolutionary origins of lichenization in chlorophyte algae.</title>
        <authorList>
            <person name="Puginier C."/>
            <person name="Libourel C."/>
            <person name="Otte J."/>
            <person name="Skaloud P."/>
            <person name="Haon M."/>
            <person name="Grisel S."/>
            <person name="Petersen M."/>
            <person name="Berrin J.G."/>
            <person name="Delaux P.M."/>
            <person name="Dal Grande F."/>
            <person name="Keller J."/>
        </authorList>
    </citation>
    <scope>NUCLEOTIDE SEQUENCE [LARGE SCALE GENOMIC DNA]</scope>
    <source>
        <strain evidence="4 5">SAG 2036</strain>
    </source>
</reference>
<dbReference type="AlphaFoldDB" id="A0AAW1PSJ3"/>
<sequence>MQSSIGSAEAHNVRVEDVDNPTLQAGLEAANEKRFGDAERFFNIVLSKDHDSASAWSNLGNVHLSLGRTTQALKDFSNAIELASDAPVPYLNRALAYEQLGVDADTSGDSSQAAGYFRQAIDDCDAAVQRDPKEFAAWFNKGNVEARLQQYDSAFDSYRQAADLAPGIIGYRLREATTMYQLDGQQQDASRIMRSVTRKNPGYAEAHAALAAAEWQAGRRSQAEEQFAIASNLDENWSDPLPYISKSMRWPPRLVSAMQSFLNMSAS</sequence>
<accession>A0AAW1PSJ3</accession>
<evidence type="ECO:0008006" key="6">
    <source>
        <dbReference type="Google" id="ProtNLM"/>
    </source>
</evidence>
<dbReference type="InterPro" id="IPR013105">
    <property type="entry name" value="TPR_2"/>
</dbReference>
<dbReference type="Proteomes" id="UP001465755">
    <property type="component" value="Unassembled WGS sequence"/>
</dbReference>